<evidence type="ECO:0000313" key="4">
    <source>
        <dbReference type="Proteomes" id="UP000238348"/>
    </source>
</evidence>
<evidence type="ECO:0000256" key="2">
    <source>
        <dbReference type="SAM" id="MobiDB-lite"/>
    </source>
</evidence>
<keyword evidence="1" id="KW-0175">Coiled coil</keyword>
<evidence type="ECO:0000313" key="3">
    <source>
        <dbReference type="EMBL" id="AUX44234.1"/>
    </source>
</evidence>
<feature type="compositionally biased region" description="Basic and acidic residues" evidence="2">
    <location>
        <begin position="256"/>
        <end position="274"/>
    </location>
</feature>
<sequence length="329" mass="36429">MVGNQAKFGYMPAPMTRSRLIAGAFFLAGHLFVLGGCSAPKPEPEIASSAPQSGYAERYPAELQATAASFSEREDGAKSVTDQFGTYPDQLKEPDWKVVVEVIEQADASGRSYDYVERVRAVDGALEFFNDNKEDLSRKVSGAAQYVVKQKGYDVDVTGATSHALEEGVERQIEKYVRDRNEAHRRIDRHRSSLGKENAAALEKQADAVAFASFVVHIDLVEHKLRLRRMLEEMEAIKASIDDAIAQERAFQSSGDRTDEEKKASEARIEELGRSKAMLDSSATQAKEIDKSLEERIEAAQKSYREALDKLIATLRKNAGLPPAPSRED</sequence>
<feature type="coiled-coil region" evidence="1">
    <location>
        <begin position="220"/>
        <end position="247"/>
    </location>
</feature>
<dbReference type="Proteomes" id="UP000238348">
    <property type="component" value="Chromosome"/>
</dbReference>
<feature type="coiled-coil region" evidence="1">
    <location>
        <begin position="283"/>
        <end position="310"/>
    </location>
</feature>
<feature type="region of interest" description="Disordered" evidence="2">
    <location>
        <begin position="251"/>
        <end position="283"/>
    </location>
</feature>
<reference evidence="3 4" key="1">
    <citation type="submission" date="2015-09" db="EMBL/GenBank/DDBJ databases">
        <title>Sorangium comparison.</title>
        <authorList>
            <person name="Zaburannyi N."/>
            <person name="Bunk B."/>
            <person name="Overmann J."/>
            <person name="Mueller R."/>
        </authorList>
    </citation>
    <scope>NUCLEOTIDE SEQUENCE [LARGE SCALE GENOMIC DNA]</scope>
    <source>
        <strain evidence="3 4">So ce26</strain>
    </source>
</reference>
<proteinExistence type="predicted"/>
<gene>
    <name evidence="3" type="ORF">SOCE26_056980</name>
</gene>
<accession>A0A2L0EY40</accession>
<organism evidence="3 4">
    <name type="scientific">Sorangium cellulosum</name>
    <name type="common">Polyangium cellulosum</name>
    <dbReference type="NCBI Taxonomy" id="56"/>
    <lineage>
        <taxon>Bacteria</taxon>
        <taxon>Pseudomonadati</taxon>
        <taxon>Myxococcota</taxon>
        <taxon>Polyangia</taxon>
        <taxon>Polyangiales</taxon>
        <taxon>Polyangiaceae</taxon>
        <taxon>Sorangium</taxon>
    </lineage>
</organism>
<dbReference type="AlphaFoldDB" id="A0A2L0EY40"/>
<protein>
    <submittedName>
        <fullName evidence="3">Uncharacterized protein</fullName>
    </submittedName>
</protein>
<evidence type="ECO:0000256" key="1">
    <source>
        <dbReference type="SAM" id="Coils"/>
    </source>
</evidence>
<dbReference type="EMBL" id="CP012673">
    <property type="protein sequence ID" value="AUX44234.1"/>
    <property type="molecule type" value="Genomic_DNA"/>
</dbReference>
<name>A0A2L0EY40_SORCE</name>